<protein>
    <submittedName>
        <fullName evidence="1">AMSH-like ubiquitin thioesterase 3</fullName>
    </submittedName>
</protein>
<evidence type="ECO:0000313" key="2">
    <source>
        <dbReference type="Proteomes" id="UP001060215"/>
    </source>
</evidence>
<comment type="caution">
    <text evidence="1">The sequence shown here is derived from an EMBL/GenBank/DDBJ whole genome shotgun (WGS) entry which is preliminary data.</text>
</comment>
<organism evidence="1 2">
    <name type="scientific">Camellia lanceoleosa</name>
    <dbReference type="NCBI Taxonomy" id="1840588"/>
    <lineage>
        <taxon>Eukaryota</taxon>
        <taxon>Viridiplantae</taxon>
        <taxon>Streptophyta</taxon>
        <taxon>Embryophyta</taxon>
        <taxon>Tracheophyta</taxon>
        <taxon>Spermatophyta</taxon>
        <taxon>Magnoliopsida</taxon>
        <taxon>eudicotyledons</taxon>
        <taxon>Gunneridae</taxon>
        <taxon>Pentapetalae</taxon>
        <taxon>asterids</taxon>
        <taxon>Ericales</taxon>
        <taxon>Theaceae</taxon>
        <taxon>Camellia</taxon>
    </lineage>
</organism>
<accession>A0ACC0GS64</accession>
<dbReference type="EMBL" id="CM045766">
    <property type="protein sequence ID" value="KAI8002946.1"/>
    <property type="molecule type" value="Genomic_DNA"/>
</dbReference>
<gene>
    <name evidence="1" type="ORF">LOK49_LG08G02018</name>
</gene>
<reference evidence="1 2" key="1">
    <citation type="journal article" date="2022" name="Plant J.">
        <title>Chromosome-level genome of Camellia lanceoleosa provides a valuable resource for understanding genome evolution and self-incompatibility.</title>
        <authorList>
            <person name="Gong W."/>
            <person name="Xiao S."/>
            <person name="Wang L."/>
            <person name="Liao Z."/>
            <person name="Chang Y."/>
            <person name="Mo W."/>
            <person name="Hu G."/>
            <person name="Li W."/>
            <person name="Zhao G."/>
            <person name="Zhu H."/>
            <person name="Hu X."/>
            <person name="Ji K."/>
            <person name="Xiang X."/>
            <person name="Song Q."/>
            <person name="Yuan D."/>
            <person name="Jin S."/>
            <person name="Zhang L."/>
        </authorList>
    </citation>
    <scope>NUCLEOTIDE SEQUENCE [LARGE SCALE GENOMIC DNA]</scope>
    <source>
        <strain evidence="1">SQ_2022a</strain>
    </source>
</reference>
<keyword evidence="2" id="KW-1185">Reference proteome</keyword>
<evidence type="ECO:0000313" key="1">
    <source>
        <dbReference type="EMBL" id="KAI8002946.1"/>
    </source>
</evidence>
<dbReference type="Proteomes" id="UP001060215">
    <property type="component" value="Chromosome 9"/>
</dbReference>
<sequence>MMIRKIGFSQERSRLRICRKPDPKVFVSSHRSRRQPSPPPVLAQLHPDFLPISPSGVADLRPGPAKPFRDGMIGSNSYQHLYIEVKMMDDFLRLARENTAKNLETCGVLAGSLKNRVFHVTTLIVPKQESTSDSCQTLNEKEIFEVQDKYSLFPLRWIHL</sequence>
<name>A0ACC0GS64_9ERIC</name>
<proteinExistence type="predicted"/>